<reference evidence="6 7" key="1">
    <citation type="journal article" date="2021" name="MBio">
        <title>A New Model Trypanosomatid, Novymonas esmeraldas: Genomic Perception of Its 'Candidatus Pandoraea novymonadis' Endosymbiont.</title>
        <authorList>
            <person name="Zakharova A."/>
            <person name="Saura A."/>
            <person name="Butenko A."/>
            <person name="Podesvova L."/>
            <person name="Warmusova S."/>
            <person name="Kostygov A.Y."/>
            <person name="Nenarokova A."/>
            <person name="Lukes J."/>
            <person name="Opperdoes F.R."/>
            <person name="Yurchenko V."/>
        </authorList>
    </citation>
    <scope>NUCLEOTIDE SEQUENCE [LARGE SCALE GENOMIC DNA]</scope>
    <source>
        <strain evidence="6 7">E262AT.01</strain>
    </source>
</reference>
<evidence type="ECO:0000313" key="7">
    <source>
        <dbReference type="Proteomes" id="UP001430356"/>
    </source>
</evidence>
<evidence type="ECO:0000256" key="2">
    <source>
        <dbReference type="ARBA" id="ARBA00008300"/>
    </source>
</evidence>
<organism evidence="6 7">
    <name type="scientific">Novymonas esmeraldas</name>
    <dbReference type="NCBI Taxonomy" id="1808958"/>
    <lineage>
        <taxon>Eukaryota</taxon>
        <taxon>Discoba</taxon>
        <taxon>Euglenozoa</taxon>
        <taxon>Kinetoplastea</taxon>
        <taxon>Metakinetoplastina</taxon>
        <taxon>Trypanosomatida</taxon>
        <taxon>Trypanosomatidae</taxon>
        <taxon>Novymonas</taxon>
    </lineage>
</organism>
<dbReference type="Pfam" id="PF10230">
    <property type="entry name" value="LIDHydrolase"/>
    <property type="match status" value="1"/>
</dbReference>
<dbReference type="GO" id="GO:0016298">
    <property type="term" value="F:lipase activity"/>
    <property type="evidence" value="ECO:0007669"/>
    <property type="project" value="InterPro"/>
</dbReference>
<name>A0AAW0F4M0_9TRYP</name>
<keyword evidence="5" id="KW-1133">Transmembrane helix</keyword>
<gene>
    <name evidence="6" type="ORF">NESM_000176000</name>
</gene>
<keyword evidence="5" id="KW-0812">Transmembrane</keyword>
<dbReference type="GO" id="GO:0019915">
    <property type="term" value="P:lipid storage"/>
    <property type="evidence" value="ECO:0007669"/>
    <property type="project" value="InterPro"/>
</dbReference>
<protein>
    <submittedName>
        <fullName evidence="6">Alpha/beta hydrolase family (DUF2305)</fullName>
    </submittedName>
</protein>
<proteinExistence type="inferred from homology"/>
<evidence type="ECO:0000256" key="1">
    <source>
        <dbReference type="ARBA" id="ARBA00004502"/>
    </source>
</evidence>
<dbReference type="PANTHER" id="PTHR13390:SF0">
    <property type="entry name" value="LIPID DROPLET-ASSOCIATED HYDROLASE"/>
    <property type="match status" value="1"/>
</dbReference>
<dbReference type="EMBL" id="JAECZO010000012">
    <property type="protein sequence ID" value="KAK7201150.1"/>
    <property type="molecule type" value="Genomic_DNA"/>
</dbReference>
<dbReference type="Proteomes" id="UP001430356">
    <property type="component" value="Unassembled WGS sequence"/>
</dbReference>
<keyword evidence="7" id="KW-1185">Reference proteome</keyword>
<evidence type="ECO:0000256" key="4">
    <source>
        <dbReference type="ARBA" id="ARBA00022801"/>
    </source>
</evidence>
<comment type="caution">
    <text evidence="6">The sequence shown here is derived from an EMBL/GenBank/DDBJ whole genome shotgun (WGS) entry which is preliminary data.</text>
</comment>
<dbReference type="GO" id="GO:0005811">
    <property type="term" value="C:lipid droplet"/>
    <property type="evidence" value="ECO:0007669"/>
    <property type="project" value="UniProtKB-SubCell"/>
</dbReference>
<evidence type="ECO:0000256" key="5">
    <source>
        <dbReference type="SAM" id="Phobius"/>
    </source>
</evidence>
<comment type="similarity">
    <text evidence="2">Belongs to the AB hydrolase superfamily. LDAH family.</text>
</comment>
<dbReference type="InterPro" id="IPR029058">
    <property type="entry name" value="AB_hydrolase_fold"/>
</dbReference>
<evidence type="ECO:0000313" key="6">
    <source>
        <dbReference type="EMBL" id="KAK7201150.1"/>
    </source>
</evidence>
<accession>A0AAW0F4M0</accession>
<feature type="transmembrane region" description="Helical" evidence="5">
    <location>
        <begin position="172"/>
        <end position="196"/>
    </location>
</feature>
<evidence type="ECO:0000256" key="3">
    <source>
        <dbReference type="ARBA" id="ARBA00022677"/>
    </source>
</evidence>
<dbReference type="Gene3D" id="3.40.50.1820">
    <property type="entry name" value="alpha/beta hydrolase"/>
    <property type="match status" value="1"/>
</dbReference>
<keyword evidence="4 6" id="KW-0378">Hydrolase</keyword>
<dbReference type="SUPFAM" id="SSF53474">
    <property type="entry name" value="alpha/beta-Hydrolases"/>
    <property type="match status" value="1"/>
</dbReference>
<sequence length="314" mass="34795">MSSPNAIVAWRAPVAGGAVVDVLQSSCNLLQYLTNVGDANDGRRPPSSHRRLLIFFTGNPGLVQFYETFCASLELSKFDVLVMGYAGHSLTELNGGRVFSLADQIDIADSLVGILVNKNTERKYNGSIYVGGHSIGGFVALQMVARYPAIKKCFGLCPVLSHIRNSPNGRRLFYLSSAVAQWCLAVAAALLGLLPYRLRLRAITMAESKLPRTLAETLAHHFHRWCVMNAFYMSMTEYEMLLHPDAALLRHVQERLVLYYVKEDGWAPLSYAEEVRQLCPRLGAYVVEEDAAVPHAWCLAHSESVARNAVLKHC</sequence>
<keyword evidence="5" id="KW-0472">Membrane</keyword>
<dbReference type="InterPro" id="IPR019363">
    <property type="entry name" value="LDAH"/>
</dbReference>
<comment type="subcellular location">
    <subcellularLocation>
        <location evidence="1">Lipid droplet</location>
    </subcellularLocation>
</comment>
<dbReference type="PANTHER" id="PTHR13390">
    <property type="entry name" value="LIPASE"/>
    <property type="match status" value="1"/>
</dbReference>
<keyword evidence="3" id="KW-0551">Lipid droplet</keyword>
<dbReference type="AlphaFoldDB" id="A0AAW0F4M0"/>